<dbReference type="Gene3D" id="3.30.460.90">
    <property type="match status" value="1"/>
</dbReference>
<gene>
    <name evidence="14" type="ORF">JTE90_026998</name>
</gene>
<dbReference type="GO" id="GO:0005524">
    <property type="term" value="F:ATP binding"/>
    <property type="evidence" value="ECO:0007669"/>
    <property type="project" value="UniProtKB-KW"/>
</dbReference>
<dbReference type="InterPro" id="IPR046906">
    <property type="entry name" value="Mab-21_HhH/H2TH-like"/>
</dbReference>
<reference evidence="14 15" key="1">
    <citation type="journal article" date="2022" name="Nat. Ecol. Evol.">
        <title>A masculinizing supergene underlies an exaggerated male reproductive morph in a spider.</title>
        <authorList>
            <person name="Hendrickx F."/>
            <person name="De Corte Z."/>
            <person name="Sonet G."/>
            <person name="Van Belleghem S.M."/>
            <person name="Kostlbacher S."/>
            <person name="Vangestel C."/>
        </authorList>
    </citation>
    <scope>NUCLEOTIDE SEQUENCE [LARGE SCALE GENOMIC DNA]</scope>
    <source>
        <strain evidence="14">W744_W776</strain>
    </source>
</reference>
<evidence type="ECO:0000256" key="4">
    <source>
        <dbReference type="ARBA" id="ARBA00022679"/>
    </source>
</evidence>
<evidence type="ECO:0000256" key="5">
    <source>
        <dbReference type="ARBA" id="ARBA00022695"/>
    </source>
</evidence>
<comment type="caution">
    <text evidence="14">The sequence shown here is derived from an EMBL/GenBank/DDBJ whole genome shotgun (WGS) entry which is preliminary data.</text>
</comment>
<dbReference type="PANTHER" id="PTHR10656">
    <property type="entry name" value="CELL FATE DETERMINING PROTEIN MAB21-RELATED"/>
    <property type="match status" value="1"/>
</dbReference>
<dbReference type="GO" id="GO:0046872">
    <property type="term" value="F:metal ion binding"/>
    <property type="evidence" value="ECO:0007669"/>
    <property type="project" value="UniProtKB-KW"/>
</dbReference>
<evidence type="ECO:0000256" key="10">
    <source>
        <dbReference type="ARBA" id="ARBA00023134"/>
    </source>
</evidence>
<comment type="cofactor">
    <cofactor evidence="2">
        <name>Mg(2+)</name>
        <dbReference type="ChEBI" id="CHEBI:18420"/>
    </cofactor>
</comment>
<keyword evidence="5" id="KW-0548">Nucleotidyltransferase</keyword>
<evidence type="ECO:0000256" key="7">
    <source>
        <dbReference type="ARBA" id="ARBA00022741"/>
    </source>
</evidence>
<evidence type="ECO:0000256" key="1">
    <source>
        <dbReference type="ARBA" id="ARBA00001936"/>
    </source>
</evidence>
<dbReference type="Pfam" id="PF20266">
    <property type="entry name" value="Mab-21_C"/>
    <property type="match status" value="1"/>
</dbReference>
<accession>A0AAV6VBB2</accession>
<evidence type="ECO:0008006" key="16">
    <source>
        <dbReference type="Google" id="ProtNLM"/>
    </source>
</evidence>
<evidence type="ECO:0000256" key="2">
    <source>
        <dbReference type="ARBA" id="ARBA00001946"/>
    </source>
</evidence>
<name>A0AAV6VBB2_9ARAC</name>
<evidence type="ECO:0000256" key="6">
    <source>
        <dbReference type="ARBA" id="ARBA00022723"/>
    </source>
</evidence>
<dbReference type="PANTHER" id="PTHR10656:SF42">
    <property type="entry name" value="CYCLIC GMP-AMP SYNTHASE-LIKE PROTEIN-RELATED"/>
    <property type="match status" value="1"/>
</dbReference>
<organism evidence="14 15">
    <name type="scientific">Oedothorax gibbosus</name>
    <dbReference type="NCBI Taxonomy" id="931172"/>
    <lineage>
        <taxon>Eukaryota</taxon>
        <taxon>Metazoa</taxon>
        <taxon>Ecdysozoa</taxon>
        <taxon>Arthropoda</taxon>
        <taxon>Chelicerata</taxon>
        <taxon>Arachnida</taxon>
        <taxon>Araneae</taxon>
        <taxon>Araneomorphae</taxon>
        <taxon>Entelegynae</taxon>
        <taxon>Araneoidea</taxon>
        <taxon>Linyphiidae</taxon>
        <taxon>Erigoninae</taxon>
        <taxon>Oedothorax</taxon>
    </lineage>
</organism>
<proteinExistence type="inferred from homology"/>
<dbReference type="InterPro" id="IPR046903">
    <property type="entry name" value="Mab-21-like_nuc_Trfase"/>
</dbReference>
<feature type="domain" description="Mab-21-like HhH/H2TH-like" evidence="13">
    <location>
        <begin position="186"/>
        <end position="277"/>
    </location>
</feature>
<feature type="domain" description="Mab-21-like nucleotidyltransferase" evidence="12">
    <location>
        <begin position="17"/>
        <end position="177"/>
    </location>
</feature>
<evidence type="ECO:0000256" key="3">
    <source>
        <dbReference type="ARBA" id="ARBA00008307"/>
    </source>
</evidence>
<dbReference type="AlphaFoldDB" id="A0AAV6VBB2"/>
<keyword evidence="10" id="KW-0342">GTP-binding</keyword>
<protein>
    <recommendedName>
        <fullName evidence="16">Mab-21-like HhH/H2TH-like domain-containing protein</fullName>
    </recommendedName>
</protein>
<evidence type="ECO:0000313" key="14">
    <source>
        <dbReference type="EMBL" id="KAG8193254.1"/>
    </source>
</evidence>
<dbReference type="GO" id="GO:0016779">
    <property type="term" value="F:nucleotidyltransferase activity"/>
    <property type="evidence" value="ECO:0007669"/>
    <property type="project" value="UniProtKB-KW"/>
</dbReference>
<keyword evidence="8" id="KW-0067">ATP-binding</keyword>
<keyword evidence="6" id="KW-0479">Metal-binding</keyword>
<dbReference type="GO" id="GO:0005525">
    <property type="term" value="F:GTP binding"/>
    <property type="evidence" value="ECO:0007669"/>
    <property type="project" value="UniProtKB-KW"/>
</dbReference>
<dbReference type="EMBL" id="JAFNEN010000126">
    <property type="protein sequence ID" value="KAG8193254.1"/>
    <property type="molecule type" value="Genomic_DNA"/>
</dbReference>
<dbReference type="Proteomes" id="UP000827092">
    <property type="component" value="Unassembled WGS sequence"/>
</dbReference>
<evidence type="ECO:0000256" key="9">
    <source>
        <dbReference type="ARBA" id="ARBA00022842"/>
    </source>
</evidence>
<comment type="similarity">
    <text evidence="3">Belongs to the mab-21 family.</text>
</comment>
<sequence>MQILIFIKVKELENLPYVTFQVDKNSLNELKDDKLKSLFDGNYLILKKVHSWFQSNVAKFCSYCEKTSKFKDLGILKVEKSESGPACTLKLCTSSHVTKGNVGTSQFEHISVDLVPVFLIDVDHLTRYTYSNIHDLSEVDGQYCHMVPKPLKKELNFLTPSTASKAWRVSFPVQEKHTFADKEPLKIVMKLMKMLRDHENWKMPSYFCKAAAFWLVNKHPLSSYWSDSDLGDLFLECLDDFHKHLTLNHLGHIIYPNFNLLHTLTPNTIEQIRKRIQNIQGKLQRNPAYAYSLFKSYQLL</sequence>
<dbReference type="Gene3D" id="1.10.1410.40">
    <property type="match status" value="1"/>
</dbReference>
<keyword evidence="15" id="KW-1185">Reference proteome</keyword>
<keyword evidence="9" id="KW-0460">Magnesium</keyword>
<evidence type="ECO:0000259" key="13">
    <source>
        <dbReference type="Pfam" id="PF20266"/>
    </source>
</evidence>
<keyword evidence="7" id="KW-0547">Nucleotide-binding</keyword>
<keyword evidence="4" id="KW-0808">Transferase</keyword>
<comment type="cofactor">
    <cofactor evidence="1">
        <name>Mn(2+)</name>
        <dbReference type="ChEBI" id="CHEBI:29035"/>
    </cofactor>
</comment>
<evidence type="ECO:0000313" key="15">
    <source>
        <dbReference type="Proteomes" id="UP000827092"/>
    </source>
</evidence>
<dbReference type="Pfam" id="PF03281">
    <property type="entry name" value="Mab-21"/>
    <property type="match status" value="1"/>
</dbReference>
<evidence type="ECO:0000256" key="8">
    <source>
        <dbReference type="ARBA" id="ARBA00022840"/>
    </source>
</evidence>
<evidence type="ECO:0000256" key="11">
    <source>
        <dbReference type="ARBA" id="ARBA00023211"/>
    </source>
</evidence>
<evidence type="ECO:0000259" key="12">
    <source>
        <dbReference type="Pfam" id="PF03281"/>
    </source>
</evidence>
<dbReference type="SMART" id="SM01265">
    <property type="entry name" value="Mab-21"/>
    <property type="match status" value="1"/>
</dbReference>
<keyword evidence="11" id="KW-0464">Manganese</keyword>
<dbReference type="InterPro" id="IPR024810">
    <property type="entry name" value="MAB21L/cGLR"/>
</dbReference>